<name>A0ABQ3ZNL9_9ACTN</name>
<accession>A0ABQ3ZNL9</accession>
<organism evidence="1 2">
    <name type="scientific">Winogradskya humida</name>
    <dbReference type="NCBI Taxonomy" id="113566"/>
    <lineage>
        <taxon>Bacteria</taxon>
        <taxon>Bacillati</taxon>
        <taxon>Actinomycetota</taxon>
        <taxon>Actinomycetes</taxon>
        <taxon>Micromonosporales</taxon>
        <taxon>Micromonosporaceae</taxon>
        <taxon>Winogradskya</taxon>
    </lineage>
</organism>
<keyword evidence="2" id="KW-1185">Reference proteome</keyword>
<protein>
    <submittedName>
        <fullName evidence="1">Uncharacterized protein</fullName>
    </submittedName>
</protein>
<evidence type="ECO:0000313" key="2">
    <source>
        <dbReference type="Proteomes" id="UP000603200"/>
    </source>
</evidence>
<proteinExistence type="predicted"/>
<dbReference type="EMBL" id="BOMN01000039">
    <property type="protein sequence ID" value="GIE20142.1"/>
    <property type="molecule type" value="Genomic_DNA"/>
</dbReference>
<reference evidence="1 2" key="1">
    <citation type="submission" date="2021-01" db="EMBL/GenBank/DDBJ databases">
        <title>Whole genome shotgun sequence of Actinoplanes humidus NBRC 14915.</title>
        <authorList>
            <person name="Komaki H."/>
            <person name="Tamura T."/>
        </authorList>
    </citation>
    <scope>NUCLEOTIDE SEQUENCE [LARGE SCALE GENOMIC DNA]</scope>
    <source>
        <strain evidence="1 2">NBRC 14915</strain>
    </source>
</reference>
<dbReference type="Proteomes" id="UP000603200">
    <property type="component" value="Unassembled WGS sequence"/>
</dbReference>
<comment type="caution">
    <text evidence="1">The sequence shown here is derived from an EMBL/GenBank/DDBJ whole genome shotgun (WGS) entry which is preliminary data.</text>
</comment>
<evidence type="ECO:0000313" key="1">
    <source>
        <dbReference type="EMBL" id="GIE20142.1"/>
    </source>
</evidence>
<gene>
    <name evidence="1" type="ORF">Ahu01nite_032440</name>
</gene>
<sequence length="55" mass="5837">MLNAYLWAIVVIAARIPTQARVTTTEREVVGVRIAGIPDLPRLVTSAPLNAPAAV</sequence>